<evidence type="ECO:0000256" key="5">
    <source>
        <dbReference type="ARBA" id="ARBA00022989"/>
    </source>
</evidence>
<dbReference type="PANTHER" id="PTHR48022:SF14">
    <property type="entry name" value="MAJOR FACILITATOR SUPERFAMILY (MFS) PROFILE DOMAIN-CONTAINING PROTEIN-RELATED"/>
    <property type="match status" value="1"/>
</dbReference>
<feature type="region of interest" description="Disordered" evidence="8">
    <location>
        <begin position="1"/>
        <end position="22"/>
    </location>
</feature>
<dbReference type="InterPro" id="IPR003663">
    <property type="entry name" value="Sugar/inositol_transpt"/>
</dbReference>
<feature type="transmembrane region" description="Helical" evidence="9">
    <location>
        <begin position="400"/>
        <end position="423"/>
    </location>
</feature>
<evidence type="ECO:0000256" key="4">
    <source>
        <dbReference type="ARBA" id="ARBA00022692"/>
    </source>
</evidence>
<dbReference type="FunFam" id="1.20.1250.20:FF:000026">
    <property type="entry name" value="MFS quinate transporter QutD"/>
    <property type="match status" value="1"/>
</dbReference>
<feature type="transmembrane region" description="Helical" evidence="9">
    <location>
        <begin position="224"/>
        <end position="249"/>
    </location>
</feature>
<keyword evidence="5 9" id="KW-1133">Transmembrane helix</keyword>
<feature type="transmembrane region" description="Helical" evidence="9">
    <location>
        <begin position="162"/>
        <end position="183"/>
    </location>
</feature>
<dbReference type="NCBIfam" id="TIGR00879">
    <property type="entry name" value="SP"/>
    <property type="match status" value="1"/>
</dbReference>
<feature type="transmembrane region" description="Helical" evidence="9">
    <location>
        <begin position="104"/>
        <end position="129"/>
    </location>
</feature>
<protein>
    <submittedName>
        <fullName evidence="11">General substrate transporter</fullName>
    </submittedName>
</protein>
<dbReference type="Pfam" id="PF00083">
    <property type="entry name" value="Sugar_tr"/>
    <property type="match status" value="1"/>
</dbReference>
<feature type="transmembrane region" description="Helical" evidence="9">
    <location>
        <begin position="502"/>
        <end position="520"/>
    </location>
</feature>
<keyword evidence="6 9" id="KW-0472">Membrane</keyword>
<dbReference type="InterPro" id="IPR005829">
    <property type="entry name" value="Sugar_transporter_CS"/>
</dbReference>
<dbReference type="PROSITE" id="PS00217">
    <property type="entry name" value="SUGAR_TRANSPORT_2"/>
    <property type="match status" value="1"/>
</dbReference>
<dbReference type="STRING" id="1365484.W6R4S8"/>
<evidence type="ECO:0000259" key="10">
    <source>
        <dbReference type="PROSITE" id="PS50850"/>
    </source>
</evidence>
<dbReference type="InterPro" id="IPR050360">
    <property type="entry name" value="MFS_Sugar_Transporters"/>
</dbReference>
<evidence type="ECO:0000256" key="1">
    <source>
        <dbReference type="ARBA" id="ARBA00004141"/>
    </source>
</evidence>
<proteinExistence type="inferred from homology"/>
<feature type="transmembrane region" description="Helical" evidence="9">
    <location>
        <begin position="435"/>
        <end position="456"/>
    </location>
</feature>
<keyword evidence="12" id="KW-1185">Reference proteome</keyword>
<feature type="domain" description="Major facilitator superfamily (MFS) profile" evidence="10">
    <location>
        <begin position="61"/>
        <end position="524"/>
    </location>
</feature>
<accession>W6R4S8</accession>
<dbReference type="SUPFAM" id="SSF103473">
    <property type="entry name" value="MFS general substrate transporter"/>
    <property type="match status" value="1"/>
</dbReference>
<feature type="transmembrane region" description="Helical" evidence="9">
    <location>
        <begin position="477"/>
        <end position="496"/>
    </location>
</feature>
<dbReference type="GO" id="GO:0016020">
    <property type="term" value="C:membrane"/>
    <property type="evidence" value="ECO:0007669"/>
    <property type="project" value="UniProtKB-SubCell"/>
</dbReference>
<dbReference type="InterPro" id="IPR036259">
    <property type="entry name" value="MFS_trans_sf"/>
</dbReference>
<evidence type="ECO:0000256" key="6">
    <source>
        <dbReference type="ARBA" id="ARBA00023136"/>
    </source>
</evidence>
<reference evidence="11" key="1">
    <citation type="journal article" date="2014" name="Nat. Commun.">
        <title>Multiple recent horizontal transfers of a large genomic region in cheese making fungi.</title>
        <authorList>
            <person name="Cheeseman K."/>
            <person name="Ropars J."/>
            <person name="Renault P."/>
            <person name="Dupont J."/>
            <person name="Gouzy J."/>
            <person name="Branca A."/>
            <person name="Abraham A.L."/>
            <person name="Ceppi M."/>
            <person name="Conseiller E."/>
            <person name="Debuchy R."/>
            <person name="Malagnac F."/>
            <person name="Goarin A."/>
            <person name="Silar P."/>
            <person name="Lacoste S."/>
            <person name="Sallet E."/>
            <person name="Bensimon A."/>
            <person name="Giraud T."/>
            <person name="Brygoo Y."/>
        </authorList>
    </citation>
    <scope>NUCLEOTIDE SEQUENCE [LARGE SCALE GENOMIC DNA]</scope>
    <source>
        <strain evidence="11">FM164</strain>
    </source>
</reference>
<dbReference type="GO" id="GO:0005351">
    <property type="term" value="F:carbohydrate:proton symporter activity"/>
    <property type="evidence" value="ECO:0007669"/>
    <property type="project" value="TreeGrafter"/>
</dbReference>
<keyword evidence="4 9" id="KW-0812">Transmembrane</keyword>
<keyword evidence="3 7" id="KW-0813">Transport</keyword>
<feature type="transmembrane region" description="Helical" evidence="9">
    <location>
        <begin position="334"/>
        <end position="355"/>
    </location>
</feature>
<organism evidence="11 12">
    <name type="scientific">Penicillium roqueforti (strain FM164)</name>
    <dbReference type="NCBI Taxonomy" id="1365484"/>
    <lineage>
        <taxon>Eukaryota</taxon>
        <taxon>Fungi</taxon>
        <taxon>Dikarya</taxon>
        <taxon>Ascomycota</taxon>
        <taxon>Pezizomycotina</taxon>
        <taxon>Eurotiomycetes</taxon>
        <taxon>Eurotiomycetidae</taxon>
        <taxon>Eurotiales</taxon>
        <taxon>Aspergillaceae</taxon>
        <taxon>Penicillium</taxon>
    </lineage>
</organism>
<evidence type="ECO:0000313" key="11">
    <source>
        <dbReference type="EMBL" id="CDM36822.1"/>
    </source>
</evidence>
<gene>
    <name evidence="11" type="ORF">PROQFM164_S05g000655</name>
</gene>
<dbReference type="PRINTS" id="PR00171">
    <property type="entry name" value="SUGRTRNSPORT"/>
</dbReference>
<name>W6R4S8_PENRF</name>
<comment type="similarity">
    <text evidence="2 7">Belongs to the major facilitator superfamily. Sugar transporter (TC 2.A.1.1) family.</text>
</comment>
<feature type="transmembrane region" description="Helical" evidence="9">
    <location>
        <begin position="56"/>
        <end position="74"/>
    </location>
</feature>
<dbReference type="OrthoDB" id="8120565at2759"/>
<evidence type="ECO:0000256" key="2">
    <source>
        <dbReference type="ARBA" id="ARBA00010992"/>
    </source>
</evidence>
<evidence type="ECO:0000256" key="7">
    <source>
        <dbReference type="RuleBase" id="RU003346"/>
    </source>
</evidence>
<evidence type="ECO:0000256" key="9">
    <source>
        <dbReference type="SAM" id="Phobius"/>
    </source>
</evidence>
<dbReference type="InterPro" id="IPR020846">
    <property type="entry name" value="MFS_dom"/>
</dbReference>
<feature type="transmembrane region" description="Helical" evidence="9">
    <location>
        <begin position="375"/>
        <end position="393"/>
    </location>
</feature>
<dbReference type="Gene3D" id="1.20.1250.20">
    <property type="entry name" value="MFS general substrate transporter like domains"/>
    <property type="match status" value="1"/>
</dbReference>
<evidence type="ECO:0000256" key="8">
    <source>
        <dbReference type="SAM" id="MobiDB-lite"/>
    </source>
</evidence>
<feature type="transmembrane region" description="Helical" evidence="9">
    <location>
        <begin position="195"/>
        <end position="212"/>
    </location>
</feature>
<dbReference type="PANTHER" id="PTHR48022">
    <property type="entry name" value="PLASTIDIC GLUCOSE TRANSPORTER 4"/>
    <property type="match status" value="1"/>
</dbReference>
<dbReference type="AlphaFoldDB" id="W6R4S8"/>
<dbReference type="Proteomes" id="UP000030686">
    <property type="component" value="Unassembled WGS sequence"/>
</dbReference>
<dbReference type="PROSITE" id="PS50850">
    <property type="entry name" value="MFS"/>
    <property type="match status" value="1"/>
</dbReference>
<comment type="subcellular location">
    <subcellularLocation>
        <location evidence="1">Membrane</location>
        <topology evidence="1">Multi-pass membrane protein</topology>
    </subcellularLocation>
</comment>
<dbReference type="InterPro" id="IPR005828">
    <property type="entry name" value="MFS_sugar_transport-like"/>
</dbReference>
<dbReference type="OMA" id="MPSEMFP"/>
<feature type="transmembrane region" description="Helical" evidence="9">
    <location>
        <begin position="136"/>
        <end position="156"/>
    </location>
</feature>
<feature type="compositionally biased region" description="Basic and acidic residues" evidence="8">
    <location>
        <begin position="1"/>
        <end position="10"/>
    </location>
</feature>
<sequence length="566" mass="63002">MSKDTKHPSDSIDTSPVDDFPERNTTLGDLEHMLRDQQYFSQSYGRPGIKSFVKSPVVVLCSWAAAVCGFLYGYDQGLINVTLIIDDFLNSFPEVNPEQSPRAAFYKGLVAAIFELGAVVGALQSAIFCDRISRRYTIIVAVFWYLVGSALQAGAVNYTMLVFGRLIGGVGVGRASMIAPLYISEIAPPHIRGALYTLQQWMLILGIVSAYYTTYGARHISGHWSWRTAFVAQMLPGTVLLGIVLVLPFSPRWLGIKGRDQECLETLSKLRCLPESDARIQAEWINIRCDILLQQRLNGRWREHSTGGSSFWQQCKVEGRKWGNCVSSRYIKRIYIGIVLNAFQQWVGVNGFTYYSTTLFAQLGYDYEQRLTLSGLLSIVQLIGSTVPVFIIDRIGRRPLLLFGTFMLMSCHIINSVIVGISYTDWPGHQASAKAGTAFMFLFMFFFETSWGPIAWGLPSEILPSIVRAEGMALSTASNWLSNFVVGLIVPSLVAAAPYGSFALFSCTSLCALIWVFFFVPETKGTSLEGLSLLFKDNVYEEEAAQRNELISELIRTHAPLGQSEK</sequence>
<dbReference type="EMBL" id="HG792019">
    <property type="protein sequence ID" value="CDM36822.1"/>
    <property type="molecule type" value="Genomic_DNA"/>
</dbReference>
<evidence type="ECO:0000256" key="3">
    <source>
        <dbReference type="ARBA" id="ARBA00022448"/>
    </source>
</evidence>
<evidence type="ECO:0000313" key="12">
    <source>
        <dbReference type="Proteomes" id="UP000030686"/>
    </source>
</evidence>